<sequence length="54" mass="6168">MSTVSLQRQLCRPLPLLFRWCIFGCSISIIDLELIVEGDGHQLHKAIEVLSEMK</sequence>
<dbReference type="Proteomes" id="UP001280121">
    <property type="component" value="Unassembled WGS sequence"/>
</dbReference>
<proteinExistence type="predicted"/>
<organism evidence="1 2">
    <name type="scientific">Dipteronia dyeriana</name>
    <dbReference type="NCBI Taxonomy" id="168575"/>
    <lineage>
        <taxon>Eukaryota</taxon>
        <taxon>Viridiplantae</taxon>
        <taxon>Streptophyta</taxon>
        <taxon>Embryophyta</taxon>
        <taxon>Tracheophyta</taxon>
        <taxon>Spermatophyta</taxon>
        <taxon>Magnoliopsida</taxon>
        <taxon>eudicotyledons</taxon>
        <taxon>Gunneridae</taxon>
        <taxon>Pentapetalae</taxon>
        <taxon>rosids</taxon>
        <taxon>malvids</taxon>
        <taxon>Sapindales</taxon>
        <taxon>Sapindaceae</taxon>
        <taxon>Hippocastanoideae</taxon>
        <taxon>Acereae</taxon>
        <taxon>Dipteronia</taxon>
    </lineage>
</organism>
<keyword evidence="2" id="KW-1185">Reference proteome</keyword>
<comment type="caution">
    <text evidence="1">The sequence shown here is derived from an EMBL/GenBank/DDBJ whole genome shotgun (WGS) entry which is preliminary data.</text>
</comment>
<dbReference type="AlphaFoldDB" id="A0AAD9X574"/>
<gene>
    <name evidence="1" type="ORF">Ddye_012911</name>
</gene>
<evidence type="ECO:0000313" key="1">
    <source>
        <dbReference type="EMBL" id="KAK2653055.1"/>
    </source>
</evidence>
<dbReference type="EMBL" id="JANJYI010000004">
    <property type="protein sequence ID" value="KAK2653055.1"/>
    <property type="molecule type" value="Genomic_DNA"/>
</dbReference>
<name>A0AAD9X574_9ROSI</name>
<reference evidence="1" key="1">
    <citation type="journal article" date="2023" name="Plant J.">
        <title>Genome sequences and population genomics provide insights into the demographic history, inbreeding, and mutation load of two 'living fossil' tree species of Dipteronia.</title>
        <authorList>
            <person name="Feng Y."/>
            <person name="Comes H.P."/>
            <person name="Chen J."/>
            <person name="Zhu S."/>
            <person name="Lu R."/>
            <person name="Zhang X."/>
            <person name="Li P."/>
            <person name="Qiu J."/>
            <person name="Olsen K.M."/>
            <person name="Qiu Y."/>
        </authorList>
    </citation>
    <scope>NUCLEOTIDE SEQUENCE</scope>
    <source>
        <strain evidence="1">KIB01</strain>
    </source>
</reference>
<accession>A0AAD9X574</accession>
<protein>
    <submittedName>
        <fullName evidence="1">Uncharacterized protein</fullName>
    </submittedName>
</protein>
<evidence type="ECO:0000313" key="2">
    <source>
        <dbReference type="Proteomes" id="UP001280121"/>
    </source>
</evidence>